<gene>
    <name evidence="2" type="ORF">ILEXP_LOCUS29915</name>
</gene>
<dbReference type="Proteomes" id="UP001642360">
    <property type="component" value="Unassembled WGS sequence"/>
</dbReference>
<dbReference type="PANTHER" id="PTHR33913">
    <property type="entry name" value="ALEURONE LAYER MORPHOGENESIS PROTEIN"/>
    <property type="match status" value="1"/>
</dbReference>
<dbReference type="EMBL" id="CAUOFW020003625">
    <property type="protein sequence ID" value="CAK9161128.1"/>
    <property type="molecule type" value="Genomic_DNA"/>
</dbReference>
<dbReference type="PANTHER" id="PTHR33913:SF1">
    <property type="entry name" value="DRBM DOMAIN-CONTAINING PROTEIN"/>
    <property type="match status" value="1"/>
</dbReference>
<organism evidence="2 3">
    <name type="scientific">Ilex paraguariensis</name>
    <name type="common">yerba mate</name>
    <dbReference type="NCBI Taxonomy" id="185542"/>
    <lineage>
        <taxon>Eukaryota</taxon>
        <taxon>Viridiplantae</taxon>
        <taxon>Streptophyta</taxon>
        <taxon>Embryophyta</taxon>
        <taxon>Tracheophyta</taxon>
        <taxon>Spermatophyta</taxon>
        <taxon>Magnoliopsida</taxon>
        <taxon>eudicotyledons</taxon>
        <taxon>Gunneridae</taxon>
        <taxon>Pentapetalae</taxon>
        <taxon>asterids</taxon>
        <taxon>campanulids</taxon>
        <taxon>Aquifoliales</taxon>
        <taxon>Aquifoliaceae</taxon>
        <taxon>Ilex</taxon>
    </lineage>
</organism>
<evidence type="ECO:0000313" key="3">
    <source>
        <dbReference type="Proteomes" id="UP001642360"/>
    </source>
</evidence>
<protein>
    <recommendedName>
        <fullName evidence="1">DUF7913 domain-containing protein</fullName>
    </recommendedName>
</protein>
<dbReference type="Pfam" id="PF25500">
    <property type="entry name" value="DUF7913"/>
    <property type="match status" value="1"/>
</dbReference>
<comment type="caution">
    <text evidence="2">The sequence shown here is derived from an EMBL/GenBank/DDBJ whole genome shotgun (WGS) entry which is preliminary data.</text>
</comment>
<evidence type="ECO:0000259" key="1">
    <source>
        <dbReference type="Pfam" id="PF25500"/>
    </source>
</evidence>
<name>A0ABC8T207_9AQUA</name>
<reference evidence="2 3" key="1">
    <citation type="submission" date="2024-02" db="EMBL/GenBank/DDBJ databases">
        <authorList>
            <person name="Vignale AGUSTIN F."/>
            <person name="Sosa J E."/>
            <person name="Modenutti C."/>
        </authorList>
    </citation>
    <scope>NUCLEOTIDE SEQUENCE [LARGE SCALE GENOMIC DNA]</scope>
</reference>
<dbReference type="InterPro" id="IPR057235">
    <property type="entry name" value="DUF7913"/>
</dbReference>
<sequence length="65" mass="7068">MDAAAVKMSSSSSVVGPAEDVVQALMEYLVDPMLPLKASTREAPSLYQQQLVAKQVFISFTCLEF</sequence>
<proteinExistence type="predicted"/>
<keyword evidence="3" id="KW-1185">Reference proteome</keyword>
<evidence type="ECO:0000313" key="2">
    <source>
        <dbReference type="EMBL" id="CAK9161128.1"/>
    </source>
</evidence>
<feature type="domain" description="DUF7913" evidence="1">
    <location>
        <begin position="15"/>
        <end position="56"/>
    </location>
</feature>
<accession>A0ABC8T207</accession>
<dbReference type="AlphaFoldDB" id="A0ABC8T207"/>